<protein>
    <submittedName>
        <fullName evidence="1">Uncharacterized protein</fullName>
    </submittedName>
</protein>
<dbReference type="AlphaFoldDB" id="A0A269XZI2"/>
<reference evidence="1 2" key="1">
    <citation type="submission" date="2017-04" db="EMBL/GenBank/DDBJ databases">
        <title>Kefir bacterial isolates.</title>
        <authorList>
            <person name="Kim Y."/>
            <person name="Blasche S."/>
            <person name="Patil K.R."/>
        </authorList>
    </citation>
    <scope>NUCLEOTIDE SEQUENCE [LARGE SCALE GENOMIC DNA]</scope>
    <source>
        <strain evidence="1 2">KR</strain>
    </source>
</reference>
<dbReference type="EMBL" id="NCXK01000011">
    <property type="protein sequence ID" value="PAK77806.1"/>
    <property type="molecule type" value="Genomic_DNA"/>
</dbReference>
<sequence>MAQKHNDVIHAALLETAATLTSAYFARLPPSLVTSAAGEEGRKNDMIRVFTAMLEKIEHAYDAHLAKHGEK</sequence>
<comment type="caution">
    <text evidence="1">The sequence shown here is derived from an EMBL/GenBank/DDBJ whole genome shotgun (WGS) entry which is preliminary data.</text>
</comment>
<accession>A0A269XZI2</accession>
<name>A0A269XZI2_9PROT</name>
<organism evidence="1 2">
    <name type="scientific">Acetobacter fabarum</name>
    <dbReference type="NCBI Taxonomy" id="483199"/>
    <lineage>
        <taxon>Bacteria</taxon>
        <taxon>Pseudomonadati</taxon>
        <taxon>Pseudomonadota</taxon>
        <taxon>Alphaproteobacteria</taxon>
        <taxon>Acetobacterales</taxon>
        <taxon>Acetobacteraceae</taxon>
        <taxon>Acetobacter</taxon>
    </lineage>
</organism>
<proteinExistence type="predicted"/>
<dbReference type="Proteomes" id="UP000216151">
    <property type="component" value="Unassembled WGS sequence"/>
</dbReference>
<keyword evidence="2" id="KW-1185">Reference proteome</keyword>
<gene>
    <name evidence="1" type="ORF">B8X00_09010</name>
</gene>
<evidence type="ECO:0000313" key="2">
    <source>
        <dbReference type="Proteomes" id="UP000216151"/>
    </source>
</evidence>
<dbReference type="RefSeq" id="WP_095349920.1">
    <property type="nucleotide sequence ID" value="NZ_NCXK01000011.1"/>
</dbReference>
<evidence type="ECO:0000313" key="1">
    <source>
        <dbReference type="EMBL" id="PAK77806.1"/>
    </source>
</evidence>